<accession>A0A9X4R560</accession>
<dbReference type="RefSeq" id="WP_268153559.1">
    <property type="nucleotide sequence ID" value="NZ_JAPPUW010000024.1"/>
</dbReference>
<dbReference type="Pfam" id="PF06996">
    <property type="entry name" value="T6SS_TssG"/>
    <property type="match status" value="1"/>
</dbReference>
<organism evidence="1 2">
    <name type="scientific">Pelomonas aquatica</name>
    <dbReference type="NCBI Taxonomy" id="431058"/>
    <lineage>
        <taxon>Bacteria</taxon>
        <taxon>Pseudomonadati</taxon>
        <taxon>Pseudomonadota</taxon>
        <taxon>Betaproteobacteria</taxon>
        <taxon>Burkholderiales</taxon>
        <taxon>Sphaerotilaceae</taxon>
        <taxon>Roseateles</taxon>
    </lineage>
</organism>
<gene>
    <name evidence="1" type="primary">tssG</name>
    <name evidence="1" type="ORF">EXJ73_16245</name>
</gene>
<dbReference type="EMBL" id="SGUG01000025">
    <property type="protein sequence ID" value="MDG0864012.1"/>
    <property type="molecule type" value="Genomic_DNA"/>
</dbReference>
<dbReference type="AlphaFoldDB" id="A0A9X4R560"/>
<dbReference type="PANTHER" id="PTHR35564:SF4">
    <property type="entry name" value="CYTOPLASMIC PROTEIN"/>
    <property type="match status" value="1"/>
</dbReference>
<dbReference type="PANTHER" id="PTHR35564">
    <property type="match status" value="1"/>
</dbReference>
<name>A0A9X4R560_9BURK</name>
<evidence type="ECO:0000313" key="2">
    <source>
        <dbReference type="Proteomes" id="UP001152766"/>
    </source>
</evidence>
<sequence>MSTSPAAIADFWRELHEAPWEHDFFHALRRLENLNPDRPRLGTARRPQDEALRLGQSPELSFAPAALHSATGPTAGSAGRIDVRFFGLFGPNGPLPLHLTEYARERLLHAGDAGFTRFADLFHHRLLLLFYRAWAQAQPTVSLDRGSDDRISAFIGSLVGIGTPALRNRDSADDHARLHFAGILSSPVRSAEGLAKMLSGVLQRPVQVEQFVGSWMPLPESERTRIGRNALGERQHSGNCVGGGAVLGGAVWDRQHGFRIHVGPLDAKAFAALLPDGDALPRIVPLVLHYVGEELHWDLRLVLDRDQVPATRPGMAGRLGWTSWLGQRGERQQDAHLVLTPGPAMQRLLKKRRSGGSGTSESAN</sequence>
<protein>
    <submittedName>
        <fullName evidence="1">Type VI secretion system baseplate subunit TssG</fullName>
    </submittedName>
</protein>
<dbReference type="NCBIfam" id="TIGR03347">
    <property type="entry name" value="VI_chp_1"/>
    <property type="match status" value="1"/>
</dbReference>
<dbReference type="InterPro" id="IPR010732">
    <property type="entry name" value="T6SS_TssG-like"/>
</dbReference>
<proteinExistence type="predicted"/>
<reference evidence="1" key="1">
    <citation type="submission" date="2019-02" db="EMBL/GenBank/DDBJ databases">
        <title>Draft genome of the type strain Pelomonas aquatica CCUG 52575T.</title>
        <authorList>
            <person name="Gomila M."/>
            <person name="Lalucat J."/>
        </authorList>
    </citation>
    <scope>NUCLEOTIDE SEQUENCE</scope>
    <source>
        <strain evidence="1">CCUG 52575</strain>
    </source>
</reference>
<keyword evidence="2" id="KW-1185">Reference proteome</keyword>
<comment type="caution">
    <text evidence="1">The sequence shown here is derived from an EMBL/GenBank/DDBJ whole genome shotgun (WGS) entry which is preliminary data.</text>
</comment>
<dbReference type="Proteomes" id="UP001152766">
    <property type="component" value="Unassembled WGS sequence"/>
</dbReference>
<evidence type="ECO:0000313" key="1">
    <source>
        <dbReference type="EMBL" id="MDG0864012.1"/>
    </source>
</evidence>